<feature type="domain" description="DUF7702" evidence="3">
    <location>
        <begin position="56"/>
        <end position="121"/>
    </location>
</feature>
<keyword evidence="2" id="KW-0812">Transmembrane</keyword>
<keyword evidence="5" id="KW-1185">Reference proteome</keyword>
<protein>
    <recommendedName>
        <fullName evidence="3">DUF7702 domain-containing protein</fullName>
    </recommendedName>
</protein>
<feature type="domain" description="DUF7702" evidence="3">
    <location>
        <begin position="4"/>
        <end position="54"/>
    </location>
</feature>
<sequence>MGNITYQDSVSIAEIAVYLPALIIACCLAICHGFSRNSGWIFLIVFCLARIIGPFGLILGIVRDINANDAIKNGAPYHPGTLSKAGTALIAVSYVLLVTFCAFTYSSVERAELGEKRLFLANEFNLLTGNVTVLVCAALLPELISVVIFETMGLTLQKTVKEEHIEAAQPTCRQSSDSDSPMETKKQSGGDSGDNVFLNIAKKTIIGRIVMSL</sequence>
<dbReference type="AlphaFoldDB" id="A0A9P6VIM7"/>
<feature type="region of interest" description="Disordered" evidence="1">
    <location>
        <begin position="167"/>
        <end position="191"/>
    </location>
</feature>
<comment type="caution">
    <text evidence="4">The sequence shown here is derived from an EMBL/GenBank/DDBJ whole genome shotgun (WGS) entry which is preliminary data.</text>
</comment>
<keyword evidence="2" id="KW-0472">Membrane</keyword>
<accession>A0A9P6VIM7</accession>
<evidence type="ECO:0000313" key="5">
    <source>
        <dbReference type="Proteomes" id="UP000785200"/>
    </source>
</evidence>
<name>A0A9P6VIM7_9HELO</name>
<dbReference type="PANTHER" id="PTHR42109">
    <property type="entry name" value="UNPLACED GENOMIC SCAFFOLD UM_SCAF_CONTIG_1.265, WHOLE GENOME SHOTGUN SEQUENCE"/>
    <property type="match status" value="1"/>
</dbReference>
<evidence type="ECO:0000259" key="3">
    <source>
        <dbReference type="Pfam" id="PF24800"/>
    </source>
</evidence>
<gene>
    <name evidence="4" type="ORF">D0Z07_4626</name>
</gene>
<feature type="transmembrane region" description="Helical" evidence="2">
    <location>
        <begin position="12"/>
        <end position="35"/>
    </location>
</feature>
<dbReference type="Pfam" id="PF24800">
    <property type="entry name" value="DUF7702"/>
    <property type="match status" value="3"/>
</dbReference>
<dbReference type="InterPro" id="IPR056119">
    <property type="entry name" value="DUF7702"/>
</dbReference>
<organism evidence="4 5">
    <name type="scientific">Hyphodiscus hymeniophilus</name>
    <dbReference type="NCBI Taxonomy" id="353542"/>
    <lineage>
        <taxon>Eukaryota</taxon>
        <taxon>Fungi</taxon>
        <taxon>Dikarya</taxon>
        <taxon>Ascomycota</taxon>
        <taxon>Pezizomycotina</taxon>
        <taxon>Leotiomycetes</taxon>
        <taxon>Helotiales</taxon>
        <taxon>Hyphodiscaceae</taxon>
        <taxon>Hyphodiscus</taxon>
    </lineage>
</organism>
<dbReference type="Proteomes" id="UP000785200">
    <property type="component" value="Unassembled WGS sequence"/>
</dbReference>
<feature type="compositionally biased region" description="Polar residues" evidence="1">
    <location>
        <begin position="171"/>
        <end position="181"/>
    </location>
</feature>
<feature type="transmembrane region" description="Helical" evidence="2">
    <location>
        <begin position="126"/>
        <end position="149"/>
    </location>
</feature>
<evidence type="ECO:0000313" key="4">
    <source>
        <dbReference type="EMBL" id="KAG0648668.1"/>
    </source>
</evidence>
<feature type="transmembrane region" description="Helical" evidence="2">
    <location>
        <begin position="82"/>
        <end position="106"/>
    </location>
</feature>
<feature type="domain" description="DUF7702" evidence="3">
    <location>
        <begin position="122"/>
        <end position="158"/>
    </location>
</feature>
<evidence type="ECO:0000256" key="1">
    <source>
        <dbReference type="SAM" id="MobiDB-lite"/>
    </source>
</evidence>
<feature type="transmembrane region" description="Helical" evidence="2">
    <location>
        <begin position="41"/>
        <end position="62"/>
    </location>
</feature>
<dbReference type="PANTHER" id="PTHR42109:SF2">
    <property type="entry name" value="INTEGRAL MEMBRANE PROTEIN"/>
    <property type="match status" value="1"/>
</dbReference>
<keyword evidence="2" id="KW-1133">Transmembrane helix</keyword>
<dbReference type="OrthoDB" id="2560628at2759"/>
<proteinExistence type="predicted"/>
<dbReference type="EMBL" id="VNKQ01000009">
    <property type="protein sequence ID" value="KAG0648668.1"/>
    <property type="molecule type" value="Genomic_DNA"/>
</dbReference>
<reference evidence="4" key="1">
    <citation type="submission" date="2019-07" db="EMBL/GenBank/DDBJ databases">
        <title>Hyphodiscus hymeniophilus genome sequencing and assembly.</title>
        <authorList>
            <person name="Kramer G."/>
            <person name="Nodwell J."/>
        </authorList>
    </citation>
    <scope>NUCLEOTIDE SEQUENCE</scope>
    <source>
        <strain evidence="4">ATCC 34498</strain>
    </source>
</reference>
<evidence type="ECO:0000256" key="2">
    <source>
        <dbReference type="SAM" id="Phobius"/>
    </source>
</evidence>